<evidence type="ECO:0000256" key="1">
    <source>
        <dbReference type="SAM" id="SignalP"/>
    </source>
</evidence>
<sequence length="1047" mass="116439">MKTKLLSALAIIFSLYANAQTNLYSTQNQALPENAVLEENTLQNIFNNLDKSKIETGLLLDAAVEFVDLKKYNGIPTDSSYTSSKIIGDIYNTIVMSKVSANQGTLKPPADFQSEWFKAQATDLLPVGGVYYRYNQFSESNNAYFQATAKTASATGRIANISTSTLTVSPNNVVTDVYTNRVWQNPYEISDVFAMAPIANSHNKLNFNVVFAQSLFQSNYDNEISKLEVKFSDNEAFKTVNYGQLMNVYYPAIGEYIWTYKLTLNNGQVLYSKNKFLITGDLGKYVNEDATATSRVSAPYKKIELEKFQYFIPFPPMVVNRPKLTLYIKYRSGQTQITKPFIVAEGFDAGHITAPRQEGGDNNIDDFLNGKGMKNSELQSYLIENYDIIYVDWGIGTDYIQNNAELLKKAIRWVNQNKVGTEKNIVMGQSMGGLVARYALKDMEDKGENHDTKLYISHDAPHLGANTPLGIQYMLRNVSKTFLKSPVVAGINYILSPVVFGVPISEVLTVADTPASRQMLINYVDKNYNIDNSVHNSWQSTLKTKGYPQQTRNVAISNGSECGTDQNLQDLVTMHHVSKGWFIDFIGALIGGVTLDPGQVILSILPGKSRYHYDFVVRPMTNLNENKELYNGKIVYKKDILWFIPSQNTLLSGSNYQPQGILPIDKYGGGKYRFPKNSLPRFIGDYLTVSYFSFVPTPSALDYKFGNQSLIESDYQKTFSPFDDLQNTPFVNFVAEKVDDYSANNNHIFFSQRNGQFIINQLSTDTAIQNQKITTAYLCGSKIQIGGDAVLCGNNNSTYTTSFAPYISWSVISGANLIDITSTTNQPQISFTPKAGASGFVKLQAYLYGDGSSNTVTKNIWIGKPHVSVTQINNPDYYNQSHFNLDLPASTSELGITQIKWTKLSSTDPTARLYAPLNATSGSAKGYDNSWTMQVKVEITNACGTTEDIVTILPPPFAGCDGYNVGKSGKGNTAYIIIDPCATNRTLSTESNNKLSNIKTEVSDIRGNVIISTSNLEFDISNQLPGTYYLRIIKNNKIVHSQTLLKN</sequence>
<proteinExistence type="predicted"/>
<feature type="chain" id="PRO_5012319344" evidence="1">
    <location>
        <begin position="20"/>
        <end position="1047"/>
    </location>
</feature>
<keyword evidence="2" id="KW-0012">Acyltransferase</keyword>
<dbReference type="EMBL" id="FQYI01000019">
    <property type="protein sequence ID" value="SHJ25762.1"/>
    <property type="molecule type" value="Genomic_DNA"/>
</dbReference>
<dbReference type="Pfam" id="PF02450">
    <property type="entry name" value="LCAT"/>
    <property type="match status" value="1"/>
</dbReference>
<dbReference type="RefSeq" id="WP_073181022.1">
    <property type="nucleotide sequence ID" value="NZ_FQYI01000019.1"/>
</dbReference>
<reference evidence="2 3" key="1">
    <citation type="submission" date="2016-11" db="EMBL/GenBank/DDBJ databases">
        <authorList>
            <person name="Jaros S."/>
            <person name="Januszkiewicz K."/>
            <person name="Wedrychowicz H."/>
        </authorList>
    </citation>
    <scope>NUCLEOTIDE SEQUENCE [LARGE SCALE GENOMIC DNA]</scope>
    <source>
        <strain evidence="2 3">DSM 25479</strain>
    </source>
</reference>
<keyword evidence="2" id="KW-0808">Transferase</keyword>
<keyword evidence="1" id="KW-0732">Signal</keyword>
<evidence type="ECO:0000313" key="2">
    <source>
        <dbReference type="EMBL" id="SHJ25762.1"/>
    </source>
</evidence>
<dbReference type="GO" id="GO:0008374">
    <property type="term" value="F:O-acyltransferase activity"/>
    <property type="evidence" value="ECO:0007669"/>
    <property type="project" value="InterPro"/>
</dbReference>
<dbReference type="STRING" id="1118202.SAMN05443429_1193"/>
<dbReference type="GO" id="GO:0006629">
    <property type="term" value="P:lipid metabolic process"/>
    <property type="evidence" value="ECO:0007669"/>
    <property type="project" value="InterPro"/>
</dbReference>
<keyword evidence="3" id="KW-1185">Reference proteome</keyword>
<organism evidence="2 3">
    <name type="scientific">Cruoricaptor ignavus</name>
    <dbReference type="NCBI Taxonomy" id="1118202"/>
    <lineage>
        <taxon>Bacteria</taxon>
        <taxon>Pseudomonadati</taxon>
        <taxon>Bacteroidota</taxon>
        <taxon>Flavobacteriia</taxon>
        <taxon>Flavobacteriales</taxon>
        <taxon>Weeksellaceae</taxon>
        <taxon>Cruoricaptor</taxon>
    </lineage>
</organism>
<dbReference type="SUPFAM" id="SSF53474">
    <property type="entry name" value="alpha/beta-Hydrolases"/>
    <property type="match status" value="1"/>
</dbReference>
<gene>
    <name evidence="2" type="ORF">SAMN05443429_1193</name>
</gene>
<dbReference type="Gene3D" id="3.40.50.1820">
    <property type="entry name" value="alpha/beta hydrolase"/>
    <property type="match status" value="1"/>
</dbReference>
<dbReference type="InterPro" id="IPR003386">
    <property type="entry name" value="LACT/PDAT_acylTrfase"/>
</dbReference>
<evidence type="ECO:0000313" key="3">
    <source>
        <dbReference type="Proteomes" id="UP000184335"/>
    </source>
</evidence>
<accession>A0A1M6HU47</accession>
<dbReference type="AlphaFoldDB" id="A0A1M6HU47"/>
<feature type="signal peptide" evidence="1">
    <location>
        <begin position="1"/>
        <end position="19"/>
    </location>
</feature>
<dbReference type="InterPro" id="IPR029058">
    <property type="entry name" value="AB_hydrolase_fold"/>
</dbReference>
<dbReference type="Proteomes" id="UP000184335">
    <property type="component" value="Unassembled WGS sequence"/>
</dbReference>
<name>A0A1M6HU47_9FLAO</name>
<dbReference type="OrthoDB" id="4535652at2"/>
<protein>
    <submittedName>
        <fullName evidence="2">Lecithin:cholesterol acyltransferase</fullName>
    </submittedName>
</protein>